<comment type="caution">
    <text evidence="1">The sequence shown here is derived from an EMBL/GenBank/DDBJ whole genome shotgun (WGS) entry which is preliminary data.</text>
</comment>
<protein>
    <submittedName>
        <fullName evidence="1">Uncharacterized protein</fullName>
    </submittedName>
</protein>
<dbReference type="Gene3D" id="3.40.50.11710">
    <property type="entry name" value="Cyclodipeptide synthase"/>
    <property type="match status" value="1"/>
</dbReference>
<name>A0ABT8W534_9FLAO</name>
<evidence type="ECO:0000313" key="1">
    <source>
        <dbReference type="EMBL" id="MDO5968233.1"/>
    </source>
</evidence>
<organism evidence="1 2">
    <name type="scientific">Flavivirga aquimarina</name>
    <dbReference type="NCBI Taxonomy" id="2027862"/>
    <lineage>
        <taxon>Bacteria</taxon>
        <taxon>Pseudomonadati</taxon>
        <taxon>Bacteroidota</taxon>
        <taxon>Flavobacteriia</taxon>
        <taxon>Flavobacteriales</taxon>
        <taxon>Flavobacteriaceae</taxon>
        <taxon>Flavivirga</taxon>
    </lineage>
</organism>
<accession>A0ABT8W534</accession>
<dbReference type="Proteomes" id="UP001176883">
    <property type="component" value="Unassembled WGS sequence"/>
</dbReference>
<evidence type="ECO:0000313" key="2">
    <source>
        <dbReference type="Proteomes" id="UP001176883"/>
    </source>
</evidence>
<reference evidence="1" key="1">
    <citation type="submission" date="2023-07" db="EMBL/GenBank/DDBJ databases">
        <title>Two novel species in the genus Flavivirga.</title>
        <authorList>
            <person name="Kwon K."/>
        </authorList>
    </citation>
    <scope>NUCLEOTIDE SEQUENCE</scope>
    <source>
        <strain evidence="1">KCTC 52353</strain>
    </source>
</reference>
<gene>
    <name evidence="1" type="ORF">Q4Q35_00285</name>
</gene>
<dbReference type="RefSeq" id="WP_303275916.1">
    <property type="nucleotide sequence ID" value="NZ_JAUOEK010000013.1"/>
</dbReference>
<proteinExistence type="predicted"/>
<sequence length="142" mass="16798">MQIRAIGFKRNKKIFDKVGVQAKFIRWNQWIEGDETQYIHAQLKQLMETDVKFKDAVFHDVKNYVERQIHKGKVFATRQEAYKKATDCILEKIAVNTCMGRRFEHIKLYPSTQNKSSKLILSGKINAPYGLHRQHYVKLTER</sequence>
<keyword evidence="2" id="KW-1185">Reference proteome</keyword>
<dbReference type="EMBL" id="JAUOEK010000013">
    <property type="protein sequence ID" value="MDO5968233.1"/>
    <property type="molecule type" value="Genomic_DNA"/>
</dbReference>
<dbReference type="InterPro" id="IPR038622">
    <property type="entry name" value="CDPS_sf"/>
</dbReference>